<dbReference type="Pfam" id="PF00005">
    <property type="entry name" value="ABC_tran"/>
    <property type="match status" value="1"/>
</dbReference>
<comment type="caution">
    <text evidence="6">The sequence shown here is derived from an EMBL/GenBank/DDBJ whole genome shotgun (WGS) entry which is preliminary data.</text>
</comment>
<evidence type="ECO:0000256" key="2">
    <source>
        <dbReference type="ARBA" id="ARBA00022741"/>
    </source>
</evidence>
<keyword evidence="1" id="KW-0813">Transport</keyword>
<keyword evidence="7" id="KW-1185">Reference proteome</keyword>
<dbReference type="AlphaFoldDB" id="A0A1Q5PVA6"/>
<evidence type="ECO:0000256" key="1">
    <source>
        <dbReference type="ARBA" id="ARBA00022448"/>
    </source>
</evidence>
<dbReference type="STRING" id="52770.BSZ40_07265"/>
<dbReference type="SUPFAM" id="SSF52540">
    <property type="entry name" value="P-loop containing nucleoside triphosphate hydrolases"/>
    <property type="match status" value="1"/>
</dbReference>
<protein>
    <recommendedName>
        <fullName evidence="4">ABC-type quaternary amine transporter</fullName>
        <ecNumber evidence="4">7.6.2.9</ecNumber>
    </recommendedName>
</protein>
<dbReference type="PROSITE" id="PS00211">
    <property type="entry name" value="ABC_TRANSPORTER_1"/>
    <property type="match status" value="1"/>
</dbReference>
<evidence type="ECO:0000256" key="4">
    <source>
        <dbReference type="ARBA" id="ARBA00066388"/>
    </source>
</evidence>
<proteinExistence type="predicted"/>
<gene>
    <name evidence="6" type="ORF">BSZ40_07265</name>
</gene>
<feature type="domain" description="ABC transporter" evidence="5">
    <location>
        <begin position="11"/>
        <end position="240"/>
    </location>
</feature>
<dbReference type="InterPro" id="IPR017871">
    <property type="entry name" value="ABC_transporter-like_CS"/>
</dbReference>
<dbReference type="InterPro" id="IPR003593">
    <property type="entry name" value="AAA+_ATPase"/>
</dbReference>
<accession>A0A1Q5PVA6</accession>
<evidence type="ECO:0000259" key="5">
    <source>
        <dbReference type="PROSITE" id="PS50893"/>
    </source>
</evidence>
<keyword evidence="3" id="KW-0067">ATP-binding</keyword>
<dbReference type="PANTHER" id="PTHR42781:SF4">
    <property type="entry name" value="SPERMIDINE_PUTRESCINE IMPORT ATP-BINDING PROTEIN POTA"/>
    <property type="match status" value="1"/>
</dbReference>
<dbReference type="RefSeq" id="WP_073824702.1">
    <property type="nucleotide sequence ID" value="NZ_MQVS01000007.1"/>
</dbReference>
<dbReference type="PANTHER" id="PTHR42781">
    <property type="entry name" value="SPERMIDINE/PUTRESCINE IMPORT ATP-BINDING PROTEIN POTA"/>
    <property type="match status" value="1"/>
</dbReference>
<dbReference type="OrthoDB" id="9802264at2"/>
<reference evidence="7" key="1">
    <citation type="submission" date="2016-12" db="EMBL/GenBank/DDBJ databases">
        <authorList>
            <person name="Meng X."/>
        </authorList>
    </citation>
    <scope>NUCLEOTIDE SEQUENCE [LARGE SCALE GENOMIC DNA]</scope>
    <source>
        <strain evidence="7">DSM 20732</strain>
    </source>
</reference>
<evidence type="ECO:0000256" key="3">
    <source>
        <dbReference type="ARBA" id="ARBA00022840"/>
    </source>
</evidence>
<dbReference type="EMBL" id="MQVS01000007">
    <property type="protein sequence ID" value="OKL51365.1"/>
    <property type="molecule type" value="Genomic_DNA"/>
</dbReference>
<dbReference type="GO" id="GO:0016887">
    <property type="term" value="F:ATP hydrolysis activity"/>
    <property type="evidence" value="ECO:0007669"/>
    <property type="project" value="InterPro"/>
</dbReference>
<name>A0A1Q5PVA6_9ACTO</name>
<dbReference type="InterPro" id="IPR027417">
    <property type="entry name" value="P-loop_NTPase"/>
</dbReference>
<evidence type="ECO:0000313" key="6">
    <source>
        <dbReference type="EMBL" id="OKL51365.1"/>
    </source>
</evidence>
<sequence length="246" mass="25770">MVSGKDAARGLQALDVQVRYGELLAVQGVDLRVNGQIVALLGPSGSGKSTLLRAIAGLEPLAGGQLLWDGQSIAATPVHRRGFALMFQDGQLFPHRNVAGNVSYPLAGKGLSRTAKAARVAELLELVGLPGTQRRAVTTLSGGQAQRVALARALAAQPRLLLLDEPLASLDLVLRRRLAGQLQRLVHDAGIGAVYVTHDHAEAFAVADQVGVLLAGKLVRLAPPQELLQRPGSPEVAQFLAAGLPQ</sequence>
<dbReference type="Proteomes" id="UP000185612">
    <property type="component" value="Unassembled WGS sequence"/>
</dbReference>
<evidence type="ECO:0000313" key="7">
    <source>
        <dbReference type="Proteomes" id="UP000185612"/>
    </source>
</evidence>
<dbReference type="InterPro" id="IPR003439">
    <property type="entry name" value="ABC_transporter-like_ATP-bd"/>
</dbReference>
<dbReference type="GO" id="GO:0005524">
    <property type="term" value="F:ATP binding"/>
    <property type="evidence" value="ECO:0007669"/>
    <property type="project" value="UniProtKB-KW"/>
</dbReference>
<dbReference type="PROSITE" id="PS50893">
    <property type="entry name" value="ABC_TRANSPORTER_2"/>
    <property type="match status" value="1"/>
</dbReference>
<organism evidence="6 7">
    <name type="scientific">Buchananella hordeovulneris</name>
    <dbReference type="NCBI Taxonomy" id="52770"/>
    <lineage>
        <taxon>Bacteria</taxon>
        <taxon>Bacillati</taxon>
        <taxon>Actinomycetota</taxon>
        <taxon>Actinomycetes</taxon>
        <taxon>Actinomycetales</taxon>
        <taxon>Actinomycetaceae</taxon>
        <taxon>Buchananella</taxon>
    </lineage>
</organism>
<dbReference type="EC" id="7.6.2.9" evidence="4"/>
<dbReference type="Gene3D" id="3.40.50.300">
    <property type="entry name" value="P-loop containing nucleotide triphosphate hydrolases"/>
    <property type="match status" value="1"/>
</dbReference>
<dbReference type="FunFam" id="3.40.50.300:FF:000425">
    <property type="entry name" value="Probable ABC transporter, ATP-binding subunit"/>
    <property type="match status" value="1"/>
</dbReference>
<dbReference type="SMART" id="SM00382">
    <property type="entry name" value="AAA"/>
    <property type="match status" value="1"/>
</dbReference>
<dbReference type="GO" id="GO:0015418">
    <property type="term" value="F:ABC-type quaternary ammonium compound transporting activity"/>
    <property type="evidence" value="ECO:0007669"/>
    <property type="project" value="UniProtKB-EC"/>
</dbReference>
<keyword evidence="2" id="KW-0547">Nucleotide-binding</keyword>
<dbReference type="InterPro" id="IPR050093">
    <property type="entry name" value="ABC_SmlMolc_Importer"/>
</dbReference>
<dbReference type="InParanoid" id="A0A1Q5PVA6"/>